<proteinExistence type="predicted"/>
<protein>
    <recommendedName>
        <fullName evidence="2">Retrovirus-related Pol polyprotein from transposon TNT 1-94-like beta-barrel domain-containing protein</fullName>
    </recommendedName>
</protein>
<dbReference type="GO" id="GO:0003677">
    <property type="term" value="F:DNA binding"/>
    <property type="evidence" value="ECO:0007669"/>
    <property type="project" value="InterPro"/>
</dbReference>
<gene>
    <name evidence="3" type="ORF">AVEN_240956_1</name>
</gene>
<dbReference type="Pfam" id="PF14223">
    <property type="entry name" value="Retrotran_gag_2"/>
    <property type="match status" value="1"/>
</dbReference>
<evidence type="ECO:0000313" key="3">
    <source>
        <dbReference type="EMBL" id="GBN71854.1"/>
    </source>
</evidence>
<dbReference type="Gene3D" id="3.30.890.10">
    <property type="entry name" value="Methyl-cpg-binding Protein 2, Chain A"/>
    <property type="match status" value="1"/>
</dbReference>
<dbReference type="SUPFAM" id="SSF54171">
    <property type="entry name" value="DNA-binding domain"/>
    <property type="match status" value="1"/>
</dbReference>
<dbReference type="InterPro" id="IPR054722">
    <property type="entry name" value="PolX-like_BBD"/>
</dbReference>
<feature type="compositionally biased region" description="Polar residues" evidence="1">
    <location>
        <begin position="432"/>
        <end position="444"/>
    </location>
</feature>
<dbReference type="Pfam" id="PF22936">
    <property type="entry name" value="Pol_BBD"/>
    <property type="match status" value="1"/>
</dbReference>
<evidence type="ECO:0000313" key="4">
    <source>
        <dbReference type="Proteomes" id="UP000499080"/>
    </source>
</evidence>
<evidence type="ECO:0000259" key="2">
    <source>
        <dbReference type="Pfam" id="PF22936"/>
    </source>
</evidence>
<feature type="region of interest" description="Disordered" evidence="1">
    <location>
        <begin position="401"/>
        <end position="444"/>
    </location>
</feature>
<dbReference type="InterPro" id="IPR016177">
    <property type="entry name" value="DNA-bd_dom_sf"/>
</dbReference>
<comment type="caution">
    <text evidence="3">The sequence shown here is derived from an EMBL/GenBank/DDBJ whole genome shotgun (WGS) entry which is preliminary data.</text>
</comment>
<dbReference type="EMBL" id="BGPR01016104">
    <property type="protein sequence ID" value="GBN71854.1"/>
    <property type="molecule type" value="Genomic_DNA"/>
</dbReference>
<feature type="compositionally biased region" description="Basic and acidic residues" evidence="1">
    <location>
        <begin position="409"/>
        <end position="422"/>
    </location>
</feature>
<sequence length="444" mass="52164">MLRKVNFDNLLNLLRQLKKTGMEKSDNQLFVFPKLNASNYSQWKVDALLIDQSCWEFIESEKVEELQYVAEKQRFKWRKERAFTTIYQGIERLFLSLISNTLDDRTAWRILQTNFETKSRVRLASLIDDFYELKFDENEETIGIFCRRVQEQKQLISEAGFEMPECLVCFQLIRKLPVEYDNLVQLLYQLEYKQFTFINIETQLINESGRIMQKKKDQCEETVADAYVSKTTSQNRTSSIRSEAALGQTNELKDGTFYSDDQNHQKLFYTTAAPVDLDEWLVDSATTSHLCELREWFDYFKNLPPSDVLIGDKNCKSRICGIDVYLPESANDQNVTAKISESKMESKLEKIDISKWTRIEKPSKKRSRIDLFYYPPSGKSRLRSNNEAIKYCNENQLENKSNYLNFKPSPKDEPEKSEKVSDLEETTDESELSNFVNDNFQEEI</sequence>
<keyword evidence="4" id="KW-1185">Reference proteome</keyword>
<organism evidence="3 4">
    <name type="scientific">Araneus ventricosus</name>
    <name type="common">Orbweaver spider</name>
    <name type="synonym">Epeira ventricosa</name>
    <dbReference type="NCBI Taxonomy" id="182803"/>
    <lineage>
        <taxon>Eukaryota</taxon>
        <taxon>Metazoa</taxon>
        <taxon>Ecdysozoa</taxon>
        <taxon>Arthropoda</taxon>
        <taxon>Chelicerata</taxon>
        <taxon>Arachnida</taxon>
        <taxon>Araneae</taxon>
        <taxon>Araneomorphae</taxon>
        <taxon>Entelegynae</taxon>
        <taxon>Araneoidea</taxon>
        <taxon>Araneidae</taxon>
        <taxon>Araneus</taxon>
    </lineage>
</organism>
<reference evidence="3 4" key="1">
    <citation type="journal article" date="2019" name="Sci. Rep.">
        <title>Orb-weaving spider Araneus ventricosus genome elucidates the spidroin gene catalogue.</title>
        <authorList>
            <person name="Kono N."/>
            <person name="Nakamura H."/>
            <person name="Ohtoshi R."/>
            <person name="Moran D.A.P."/>
            <person name="Shinohara A."/>
            <person name="Yoshida Y."/>
            <person name="Fujiwara M."/>
            <person name="Mori M."/>
            <person name="Tomita M."/>
            <person name="Arakawa K."/>
        </authorList>
    </citation>
    <scope>NUCLEOTIDE SEQUENCE [LARGE SCALE GENOMIC DNA]</scope>
</reference>
<accession>A0A4Y2R7W3</accession>
<dbReference type="Proteomes" id="UP000499080">
    <property type="component" value="Unassembled WGS sequence"/>
</dbReference>
<name>A0A4Y2R7W3_ARAVE</name>
<feature type="domain" description="Retrovirus-related Pol polyprotein from transposon TNT 1-94-like beta-barrel" evidence="2">
    <location>
        <begin position="280"/>
        <end position="315"/>
    </location>
</feature>
<dbReference type="AlphaFoldDB" id="A0A4Y2R7W3"/>
<evidence type="ECO:0000256" key="1">
    <source>
        <dbReference type="SAM" id="MobiDB-lite"/>
    </source>
</evidence>